<dbReference type="KEGG" id="nneo:PQG83_14115"/>
<evidence type="ECO:0000313" key="2">
    <source>
        <dbReference type="EMBL" id="WNM60888.1"/>
    </source>
</evidence>
<evidence type="ECO:0000256" key="1">
    <source>
        <dbReference type="SAM" id="MobiDB-lite"/>
    </source>
</evidence>
<sequence length="67" mass="7659">MAKRRSLQEDATSLKAKVTKSLASSDNPEGDSAIRSLRKRLRRVQRKVRTAKRREEHRKSKKVGAEA</sequence>
<proteinExistence type="predicted"/>
<protein>
    <submittedName>
        <fullName evidence="2">Uncharacterized protein</fullName>
    </submittedName>
</protein>
<feature type="compositionally biased region" description="Basic and acidic residues" evidence="1">
    <location>
        <begin position="53"/>
        <end position="67"/>
    </location>
</feature>
<name>A0AA96GKU6_9BACT</name>
<dbReference type="EMBL" id="CP116968">
    <property type="protein sequence ID" value="WNM60888.1"/>
    <property type="molecule type" value="Genomic_DNA"/>
</dbReference>
<dbReference type="RefSeq" id="WP_312742270.1">
    <property type="nucleotide sequence ID" value="NZ_CP116968.1"/>
</dbReference>
<keyword evidence="3" id="KW-1185">Reference proteome</keyword>
<feature type="compositionally biased region" description="Basic residues" evidence="1">
    <location>
        <begin position="36"/>
        <end position="52"/>
    </location>
</feature>
<dbReference type="AlphaFoldDB" id="A0AA96GKU6"/>
<evidence type="ECO:0000313" key="3">
    <source>
        <dbReference type="Proteomes" id="UP001302494"/>
    </source>
</evidence>
<dbReference type="Proteomes" id="UP001302494">
    <property type="component" value="Chromosome"/>
</dbReference>
<organism evidence="2 3">
    <name type="scientific">Candidatus Nitrospira neomarina</name>
    <dbReference type="NCBI Taxonomy" id="3020899"/>
    <lineage>
        <taxon>Bacteria</taxon>
        <taxon>Pseudomonadati</taxon>
        <taxon>Nitrospirota</taxon>
        <taxon>Nitrospiria</taxon>
        <taxon>Nitrospirales</taxon>
        <taxon>Nitrospiraceae</taxon>
        <taxon>Nitrospira</taxon>
    </lineage>
</organism>
<gene>
    <name evidence="2" type="ORF">PQG83_14115</name>
</gene>
<accession>A0AA96GKU6</accession>
<reference evidence="2 3" key="1">
    <citation type="submission" date="2023-01" db="EMBL/GenBank/DDBJ databases">
        <title>Cultivation and genomic characterization of new, ubiquitous marine nitrite-oxidizing bacteria from the Nitrospirales.</title>
        <authorList>
            <person name="Mueller A.J."/>
            <person name="Daebeler A."/>
            <person name="Herbold C.W."/>
            <person name="Kirkegaard R.H."/>
            <person name="Daims H."/>
        </authorList>
    </citation>
    <scope>NUCLEOTIDE SEQUENCE [LARGE SCALE GENOMIC DNA]</scope>
    <source>
        <strain evidence="2 3">DK</strain>
    </source>
</reference>
<feature type="region of interest" description="Disordered" evidence="1">
    <location>
        <begin position="1"/>
        <end position="67"/>
    </location>
</feature>